<dbReference type="PROSITE" id="PS00108">
    <property type="entry name" value="PROTEIN_KINASE_ST"/>
    <property type="match status" value="1"/>
</dbReference>
<keyword evidence="3" id="KW-0808">Transferase</keyword>
<keyword evidence="6" id="KW-0067">ATP-binding</keyword>
<reference evidence="10" key="1">
    <citation type="submission" date="2019-04" db="EMBL/GenBank/DDBJ databases">
        <title>Nocardioides xinjiangensis sp. nov.</title>
        <authorList>
            <person name="Liu S."/>
        </authorList>
    </citation>
    <scope>NUCLEOTIDE SEQUENCE [LARGE SCALE GENOMIC DNA]</scope>
    <source>
        <strain evidence="10">18</strain>
    </source>
</reference>
<evidence type="ECO:0000256" key="1">
    <source>
        <dbReference type="ARBA" id="ARBA00012513"/>
    </source>
</evidence>
<dbReference type="InterPro" id="IPR000719">
    <property type="entry name" value="Prot_kinase_dom"/>
</dbReference>
<dbReference type="GO" id="GO:0005524">
    <property type="term" value="F:ATP binding"/>
    <property type="evidence" value="ECO:0007669"/>
    <property type="project" value="UniProtKB-KW"/>
</dbReference>
<dbReference type="PANTHER" id="PTHR43289">
    <property type="entry name" value="MITOGEN-ACTIVATED PROTEIN KINASE KINASE KINASE 20-RELATED"/>
    <property type="match status" value="1"/>
</dbReference>
<evidence type="ECO:0000313" key="9">
    <source>
        <dbReference type="EMBL" id="THV43420.1"/>
    </source>
</evidence>
<keyword evidence="5 9" id="KW-0418">Kinase</keyword>
<dbReference type="InterPro" id="IPR008271">
    <property type="entry name" value="Ser/Thr_kinase_AS"/>
</dbReference>
<feature type="domain" description="Protein kinase" evidence="8">
    <location>
        <begin position="117"/>
        <end position="410"/>
    </location>
</feature>
<proteinExistence type="predicted"/>
<evidence type="ECO:0000313" key="10">
    <source>
        <dbReference type="Proteomes" id="UP000308760"/>
    </source>
</evidence>
<feature type="region of interest" description="Disordered" evidence="7">
    <location>
        <begin position="472"/>
        <end position="511"/>
    </location>
</feature>
<dbReference type="GO" id="GO:0004674">
    <property type="term" value="F:protein serine/threonine kinase activity"/>
    <property type="evidence" value="ECO:0007669"/>
    <property type="project" value="UniProtKB-KW"/>
</dbReference>
<dbReference type="Gene3D" id="3.30.200.20">
    <property type="entry name" value="Phosphorylase Kinase, domain 1"/>
    <property type="match status" value="1"/>
</dbReference>
<dbReference type="SMART" id="SM00220">
    <property type="entry name" value="S_TKc"/>
    <property type="match status" value="1"/>
</dbReference>
<dbReference type="PROSITE" id="PS50011">
    <property type="entry name" value="PROTEIN_KINASE_DOM"/>
    <property type="match status" value="1"/>
</dbReference>
<feature type="region of interest" description="Disordered" evidence="7">
    <location>
        <begin position="32"/>
        <end position="58"/>
    </location>
</feature>
<evidence type="ECO:0000256" key="7">
    <source>
        <dbReference type="SAM" id="MobiDB-lite"/>
    </source>
</evidence>
<keyword evidence="2 9" id="KW-0723">Serine/threonine-protein kinase</keyword>
<protein>
    <recommendedName>
        <fullName evidence="1">non-specific serine/threonine protein kinase</fullName>
        <ecNumber evidence="1">2.7.11.1</ecNumber>
    </recommendedName>
</protein>
<dbReference type="OrthoDB" id="9762169at2"/>
<dbReference type="InterPro" id="IPR011009">
    <property type="entry name" value="Kinase-like_dom_sf"/>
</dbReference>
<dbReference type="Proteomes" id="UP000308760">
    <property type="component" value="Unassembled WGS sequence"/>
</dbReference>
<dbReference type="AlphaFoldDB" id="A0A4S8QGB7"/>
<organism evidence="9 10">
    <name type="scientific">Glycomyces buryatensis</name>
    <dbReference type="NCBI Taxonomy" id="2570927"/>
    <lineage>
        <taxon>Bacteria</taxon>
        <taxon>Bacillati</taxon>
        <taxon>Actinomycetota</taxon>
        <taxon>Actinomycetes</taxon>
        <taxon>Glycomycetales</taxon>
        <taxon>Glycomycetaceae</taxon>
        <taxon>Glycomyces</taxon>
    </lineage>
</organism>
<sequence>MPDAVDLGEGALPEEPLDLVVVPDPLTFAEHAHGDSFRSGPGRGLMSNPDGAGGVPEAALPSARSFDYIDLAPGGSGSDRLRRSGCAPPPKDSSMDDTTDPNLPPEDELARLLPGYRFDSTPLSSTGMSQVLLATDTRLHHRKVAVKLMAGYLSVHPGYRKRFLREIQLMAGLEHPNIMYVITAASAQDRLLYLVMPRAEGDLKVRLAPGPLDLAETVDTVVQVADALDFAHDHGVAHRDVKPGNILFGPGGHVYLSDFGVAKDHFGEDLTAFGETIGTRRYTAPEVFSRATADQIDPERDAAPPARLLPATPRERAGDVYSLGAVLYHCLTGRRPFDHLDDSAAEAAQRRGDLTPASELRPELPSTLDAVVAKAMHLDPAQRHRTCGELATALGQAVGLTEAGSALPILRDIQDRIRSGAQDQTTAAPVAAGAAPRTRSRLFDALTPVIALALLAGVLLYTAFGPSADEGAVGDDAAIEDSDDAPSAEGEDPTAGSSTPTPTPVTGEDRVERHPVAGECLDGEADDYVVVSCDSEQATERVFKVVALPDDPNPSQPDHDDAAFLACGGGSVTDVNYYWKDSVTGSDDPWDPETGLIYYIICYEDL</sequence>
<gene>
    <name evidence="9" type="ORF">FAB82_01730</name>
</gene>
<feature type="compositionally biased region" description="Low complexity" evidence="7">
    <location>
        <begin position="493"/>
        <end position="506"/>
    </location>
</feature>
<accession>A0A4S8QGB7</accession>
<dbReference type="EC" id="2.7.11.1" evidence="1"/>
<keyword evidence="10" id="KW-1185">Reference proteome</keyword>
<keyword evidence="4" id="KW-0547">Nucleotide-binding</keyword>
<evidence type="ECO:0000256" key="2">
    <source>
        <dbReference type="ARBA" id="ARBA00022527"/>
    </source>
</evidence>
<evidence type="ECO:0000259" key="8">
    <source>
        <dbReference type="PROSITE" id="PS50011"/>
    </source>
</evidence>
<feature type="region of interest" description="Disordered" evidence="7">
    <location>
        <begin position="71"/>
        <end position="108"/>
    </location>
</feature>
<name>A0A4S8QGB7_9ACTN</name>
<evidence type="ECO:0000256" key="4">
    <source>
        <dbReference type="ARBA" id="ARBA00022741"/>
    </source>
</evidence>
<evidence type="ECO:0000256" key="6">
    <source>
        <dbReference type="ARBA" id="ARBA00022840"/>
    </source>
</evidence>
<evidence type="ECO:0000256" key="5">
    <source>
        <dbReference type="ARBA" id="ARBA00022777"/>
    </source>
</evidence>
<dbReference type="PANTHER" id="PTHR43289:SF6">
    <property type="entry name" value="SERINE_THREONINE-PROTEIN KINASE NEKL-3"/>
    <property type="match status" value="1"/>
</dbReference>
<dbReference type="EMBL" id="STGY01000004">
    <property type="protein sequence ID" value="THV43420.1"/>
    <property type="molecule type" value="Genomic_DNA"/>
</dbReference>
<dbReference type="Pfam" id="PF00069">
    <property type="entry name" value="Pkinase"/>
    <property type="match status" value="1"/>
</dbReference>
<comment type="caution">
    <text evidence="9">The sequence shown here is derived from an EMBL/GenBank/DDBJ whole genome shotgun (WGS) entry which is preliminary data.</text>
</comment>
<dbReference type="CDD" id="cd14014">
    <property type="entry name" value="STKc_PknB_like"/>
    <property type="match status" value="1"/>
</dbReference>
<dbReference type="Gene3D" id="1.10.510.10">
    <property type="entry name" value="Transferase(Phosphotransferase) domain 1"/>
    <property type="match status" value="1"/>
</dbReference>
<dbReference type="SUPFAM" id="SSF56112">
    <property type="entry name" value="Protein kinase-like (PK-like)"/>
    <property type="match status" value="1"/>
</dbReference>
<feature type="compositionally biased region" description="Acidic residues" evidence="7">
    <location>
        <begin position="477"/>
        <end position="492"/>
    </location>
</feature>
<reference evidence="9 10" key="2">
    <citation type="submission" date="2019-05" db="EMBL/GenBank/DDBJ databases">
        <title>Glycomyces buryatensis sp. nov.</title>
        <authorList>
            <person name="Nikitina E."/>
        </authorList>
    </citation>
    <scope>NUCLEOTIDE SEQUENCE [LARGE SCALE GENOMIC DNA]</scope>
    <source>
        <strain evidence="9 10">18</strain>
    </source>
</reference>
<evidence type="ECO:0000256" key="3">
    <source>
        <dbReference type="ARBA" id="ARBA00022679"/>
    </source>
</evidence>